<keyword evidence="2" id="KW-1185">Reference proteome</keyword>
<proteinExistence type="predicted"/>
<dbReference type="Proteomes" id="UP001165101">
    <property type="component" value="Unassembled WGS sequence"/>
</dbReference>
<evidence type="ECO:0000313" key="1">
    <source>
        <dbReference type="EMBL" id="GME88394.1"/>
    </source>
</evidence>
<accession>A0ACB5TGN1</accession>
<name>A0ACB5TGN1_CANBO</name>
<comment type="caution">
    <text evidence="1">The sequence shown here is derived from an EMBL/GenBank/DDBJ whole genome shotgun (WGS) entry which is preliminary data.</text>
</comment>
<dbReference type="EMBL" id="BSXV01000276">
    <property type="protein sequence ID" value="GME88394.1"/>
    <property type="molecule type" value="Genomic_DNA"/>
</dbReference>
<protein>
    <submittedName>
        <fullName evidence="1">Unnamed protein product</fullName>
    </submittedName>
</protein>
<gene>
    <name evidence="1" type="ORF">Cboi01_000087900</name>
</gene>
<sequence length="259" mass="29026">MMEFLNSTAINVCLLGAIGCGKSSLTMSITDGLFDEDLDPTVEDTYKREINYEGKNYDVQILDTVECDDYSESRRAQFSRTDIFLLVFSITDKSSLDTAVYMHDRLKNLVGIDSSIPILLIGCKNDLDCERQVSLDNGKSTSAEIGCIEYIECSSKSSYNIDFISQKICEYGSESINNKKVKNSKSENIRESSSVKKSVEQTRDDLNRELLNEHLSSKPSRVSIHQLQGRKSNTRDGVVRKTETKTNIPKSSSSCCIIM</sequence>
<reference evidence="1" key="1">
    <citation type="submission" date="2023-04" db="EMBL/GenBank/DDBJ databases">
        <title>Candida boidinii NBRC 1967.</title>
        <authorList>
            <person name="Ichikawa N."/>
            <person name="Sato H."/>
            <person name="Tonouchi N."/>
        </authorList>
    </citation>
    <scope>NUCLEOTIDE SEQUENCE</scope>
    <source>
        <strain evidence="1">NBRC 1967</strain>
    </source>
</reference>
<organism evidence="1 2">
    <name type="scientific">Candida boidinii</name>
    <name type="common">Yeast</name>
    <dbReference type="NCBI Taxonomy" id="5477"/>
    <lineage>
        <taxon>Eukaryota</taxon>
        <taxon>Fungi</taxon>
        <taxon>Dikarya</taxon>
        <taxon>Ascomycota</taxon>
        <taxon>Saccharomycotina</taxon>
        <taxon>Pichiomycetes</taxon>
        <taxon>Pichiales</taxon>
        <taxon>Pichiaceae</taxon>
        <taxon>Ogataea</taxon>
        <taxon>Ogataea/Candida clade</taxon>
    </lineage>
</organism>
<evidence type="ECO:0000313" key="2">
    <source>
        <dbReference type="Proteomes" id="UP001165101"/>
    </source>
</evidence>